<dbReference type="InterPro" id="IPR003613">
    <property type="entry name" value="Ubox_domain"/>
</dbReference>
<feature type="transmembrane region" description="Helical" evidence="5">
    <location>
        <begin position="703"/>
        <end position="721"/>
    </location>
</feature>
<dbReference type="InterPro" id="IPR004181">
    <property type="entry name" value="Znf_MIZ"/>
</dbReference>
<proteinExistence type="predicted"/>
<evidence type="ECO:0000256" key="4">
    <source>
        <dbReference type="SAM" id="MobiDB-lite"/>
    </source>
</evidence>
<sequence>MPERRRRDRVARRVNEALQHLRDVHVPAPSVSVSAVAPTVDDARADDDVVTSRDESNASVAAPDVRAMRQALTCAITNAPFVEPVTTPCGHTFEREAIARWLTRAERERAQTRGRALGSISAPGTCPECRTPLYHELPYEWPVNTTVRACAEAAFGNGPERARRTAAERRNGRGRAHEEDVDAMTRDENETWMTPDGAVTLIGKTYALPMFFLDALVPGQEVTLDVYEAKYKVLIRRALTGSRRFLMMTNDDVNEEKFYAYLEALESDDGEAALEALEVSPALEVGCEAMGVSLERFGRFCVECQIVTCQELVDGQFLVRIRAMRHVYVHSAVKDPSGFCVAKCTRVYDRKGDPYEDYLEPRETYAKLELRVARAMELFGIWIAMTSGPRWLYNYGGRMSTLLQAIGPRPPKNQPGDLGWWIVRALNPLPTIDGTIEMRSICLNAWDLNVRFNVISQMLVYSLALVQRIRVRSWIKREHAIAVSICDALFDVFNEIMACDREHADADDIESIGESLVRRLGLATLEPSGALTLDVCDIIRRGKGWTEDWTENDEIAAPEATEKDKLREVCENEGEYASIICRFGPGGLALCLWRALSRFECNDPELARLNALLLKRLGALEPIDEYAPSVPSDVDSLLLISSPFAATLRREMRCGVYKVLYLYDIARLLVYVSYRLLVLCIFALGFLFELIFDREFQGGRYTVVRGVIMATLIGAATGLYARRAMISWIVDAGARAN</sequence>
<keyword evidence="5" id="KW-0472">Membrane</keyword>
<dbReference type="EMBL" id="KZ155787">
    <property type="protein sequence ID" value="OUS45650.1"/>
    <property type="molecule type" value="Genomic_DNA"/>
</dbReference>
<dbReference type="SMART" id="SM00504">
    <property type="entry name" value="Ubox"/>
    <property type="match status" value="1"/>
</dbReference>
<dbReference type="InterPro" id="IPR046336">
    <property type="entry name" value="Lon_prtase_N_sf"/>
</dbReference>
<keyword evidence="2" id="KW-0863">Zinc-finger</keyword>
<evidence type="ECO:0000256" key="5">
    <source>
        <dbReference type="SAM" id="Phobius"/>
    </source>
</evidence>
<dbReference type="GO" id="GO:0008270">
    <property type="term" value="F:zinc ion binding"/>
    <property type="evidence" value="ECO:0007669"/>
    <property type="project" value="UniProtKB-KW"/>
</dbReference>
<protein>
    <recommendedName>
        <fullName evidence="6">U-box domain-containing protein</fullName>
    </recommendedName>
</protein>
<dbReference type="Gene3D" id="2.30.130.40">
    <property type="entry name" value="LON domain-like"/>
    <property type="match status" value="1"/>
</dbReference>
<feature type="domain" description="U-box" evidence="6">
    <location>
        <begin position="71"/>
        <end position="154"/>
    </location>
</feature>
<accession>A0A1Y5I7V4</accession>
<evidence type="ECO:0000256" key="1">
    <source>
        <dbReference type="ARBA" id="ARBA00022723"/>
    </source>
</evidence>
<feature type="transmembrane region" description="Helical" evidence="5">
    <location>
        <begin position="668"/>
        <end position="691"/>
    </location>
</feature>
<keyword evidence="3" id="KW-0862">Zinc</keyword>
<dbReference type="CDD" id="cd16651">
    <property type="entry name" value="SPL-RING_NSE2"/>
    <property type="match status" value="1"/>
</dbReference>
<dbReference type="Proteomes" id="UP000195557">
    <property type="component" value="Unassembled WGS sequence"/>
</dbReference>
<dbReference type="GO" id="GO:0016925">
    <property type="term" value="P:protein sumoylation"/>
    <property type="evidence" value="ECO:0007669"/>
    <property type="project" value="UniProtKB-ARBA"/>
</dbReference>
<keyword evidence="5" id="KW-0812">Transmembrane</keyword>
<dbReference type="PANTHER" id="PTHR23327">
    <property type="entry name" value="RING FINGER PROTEIN 127"/>
    <property type="match status" value="1"/>
</dbReference>
<dbReference type="eggNOG" id="KOG4159">
    <property type="taxonomic scope" value="Eukaryota"/>
</dbReference>
<dbReference type="Pfam" id="PF11789">
    <property type="entry name" value="zf-Nse"/>
    <property type="match status" value="1"/>
</dbReference>
<dbReference type="Gene3D" id="3.30.40.10">
    <property type="entry name" value="Zinc/RING finger domain, C3HC4 (zinc finger)"/>
    <property type="match status" value="1"/>
</dbReference>
<evidence type="ECO:0000256" key="2">
    <source>
        <dbReference type="ARBA" id="ARBA00022771"/>
    </source>
</evidence>
<evidence type="ECO:0000256" key="3">
    <source>
        <dbReference type="ARBA" id="ARBA00022833"/>
    </source>
</evidence>
<evidence type="ECO:0000313" key="7">
    <source>
        <dbReference type="EMBL" id="OUS45650.1"/>
    </source>
</evidence>
<dbReference type="SUPFAM" id="SSF57850">
    <property type="entry name" value="RING/U-box"/>
    <property type="match status" value="1"/>
</dbReference>
<dbReference type="PANTHER" id="PTHR23327:SF42">
    <property type="entry name" value="LON PEPTIDASE N-TERMINAL DOMAIN AND RING FINGER PROTEIN C14F5.10C"/>
    <property type="match status" value="1"/>
</dbReference>
<feature type="region of interest" description="Disordered" evidence="4">
    <location>
        <begin position="161"/>
        <end position="180"/>
    </location>
</feature>
<reference evidence="7" key="1">
    <citation type="submission" date="2017-04" db="EMBL/GenBank/DDBJ databases">
        <title>Population genomics of picophytoplankton unveils novel chromosome hypervariability.</title>
        <authorList>
            <consortium name="DOE Joint Genome Institute"/>
            <person name="Blanc-Mathieu R."/>
            <person name="Krasovec M."/>
            <person name="Hebrard M."/>
            <person name="Yau S."/>
            <person name="Desgranges E."/>
            <person name="Martin J."/>
            <person name="Schackwitz W."/>
            <person name="Kuo A."/>
            <person name="Salin G."/>
            <person name="Donnadieu C."/>
            <person name="Desdevises Y."/>
            <person name="Sanchez-Ferandin S."/>
            <person name="Moreau H."/>
            <person name="Rivals E."/>
            <person name="Grigoriev I.V."/>
            <person name="Grimsley N."/>
            <person name="Eyre-Walker A."/>
            <person name="Piganeau G."/>
        </authorList>
    </citation>
    <scope>NUCLEOTIDE SEQUENCE [LARGE SCALE GENOMIC DNA]</scope>
    <source>
        <strain evidence="7">RCC 1115</strain>
    </source>
</reference>
<dbReference type="GO" id="GO:0016567">
    <property type="term" value="P:protein ubiquitination"/>
    <property type="evidence" value="ECO:0007669"/>
    <property type="project" value="UniProtKB-UniPathway"/>
</dbReference>
<dbReference type="GO" id="GO:0061630">
    <property type="term" value="F:ubiquitin protein ligase activity"/>
    <property type="evidence" value="ECO:0007669"/>
    <property type="project" value="TreeGrafter"/>
</dbReference>
<dbReference type="InterPro" id="IPR013083">
    <property type="entry name" value="Znf_RING/FYVE/PHD"/>
</dbReference>
<dbReference type="SUPFAM" id="SSF88697">
    <property type="entry name" value="PUA domain-like"/>
    <property type="match status" value="1"/>
</dbReference>
<name>A0A1Y5I7V4_OSTTA</name>
<dbReference type="InterPro" id="IPR015947">
    <property type="entry name" value="PUA-like_sf"/>
</dbReference>
<evidence type="ECO:0000259" key="6">
    <source>
        <dbReference type="SMART" id="SM00504"/>
    </source>
</evidence>
<dbReference type="UniPathway" id="UPA00143"/>
<organism evidence="7">
    <name type="scientific">Ostreococcus tauri</name>
    <name type="common">Marine green alga</name>
    <dbReference type="NCBI Taxonomy" id="70448"/>
    <lineage>
        <taxon>Eukaryota</taxon>
        <taxon>Viridiplantae</taxon>
        <taxon>Chlorophyta</taxon>
        <taxon>Mamiellophyceae</taxon>
        <taxon>Mamiellales</taxon>
        <taxon>Bathycoccaceae</taxon>
        <taxon>Ostreococcus</taxon>
    </lineage>
</organism>
<gene>
    <name evidence="7" type="ORF">BE221DRAFT_12845</name>
</gene>
<dbReference type="AlphaFoldDB" id="A0A1Y5I7V4"/>
<keyword evidence="1" id="KW-0479">Metal-binding</keyword>
<keyword evidence="5" id="KW-1133">Transmembrane helix</keyword>